<feature type="domain" description="SP-RING-type" evidence="6">
    <location>
        <begin position="931"/>
        <end position="1021"/>
    </location>
</feature>
<dbReference type="AlphaFoldDB" id="B8MEC6"/>
<dbReference type="OMA" id="DNWRCPI"/>
<sequence>MSPAQNPSGRPSSITLYGSQFASSNSTANRFLGATQRPWMTNGGGLSHPGRSYPRSPVNTQTRHSNASSRQSSTTTRTTQPPARIETSDHHSTAHPSDSTIAQPTQAGPVSPVTPGTGYSENDIQPPAAKVTRLDNAVPTASFPTPEPSNASLASPVVAVTDRVSSPSRDVPASLPGAGTQPALTIKWEDTLPTTSPLSPAVGASPVQRAAPPPQRQPQYQAQPQPHQTRPVQQQPQQQPQLPQSSLPHKSHRIWQHARERLRMFLIQPSRTHPLSETVELPRVRILQDACSAEDMFYLALHQTFCLSSADPSQLRDGAEHGIRPDLDFDVVAQLLVDNKRLSKEFLQWSIEYPMPFQALLSSNDYRNALKQVSNCLSTISNHWPVFEREIRARGYPPQVDELVVRLGVESPVFQTIVFTAVSRRLFGGREELFKACISVFEEDQRTYNQRSALPPNARGQAMYNYFERYRRLCASHGMLVLPETRRVHTASTPPSSAQTPAPMTVTSPTMPIRQNNSQHRASISVPHQQPSNPQPITHPHPHAPPRPLPASRHHVSPNMAPHAGQQRQQQQVPHQINALPTGGVQHVQAHQQHSYPPQFSGRFPLPPAHYTIASQSSVPVATARANQMLPPNIQMQPSFPPVANSMQASPAPPTQYFSPVMGAHMVPAHPSPVHSPYSTTQPSPSTGGQVPCPPHPQGHPQPVPSVPLPFPVQLTGTPFTMYPPMSSQVLHPHLATPLPVRHTPKPEPPDVIQFFTGFSVTPQKLLSNRSSFTWKFTLPDEVLRLRPSLVRRPNNGGFIPLLSDGNMSFRLRCIKFPGSENVESISLWSQAESQWPDIVYIHVNNKEIHRSPNAKNAPININSYLVSGTNEVRINVLHSRQQRAADTSYFVAVEILQVNTPESFRKLVRKLPAQETRQQILARLSSSNADDDDVMIVDDFISINLRDPFTTRIFDIPARGSLCTHKECFDLSTFLQTIAAKPLSDKHKIYIRCPICRKDARPGLLLIDEFLSEVRDTLSKENKLETAKAIRVKSDGSWSAVLDTESDNRTTGRKRDRSSFESDNIKDESRPHTATPQGFPH</sequence>
<evidence type="ECO:0000256" key="4">
    <source>
        <dbReference type="PROSITE-ProRule" id="PRU00452"/>
    </source>
</evidence>
<evidence type="ECO:0000256" key="1">
    <source>
        <dbReference type="ARBA" id="ARBA00022723"/>
    </source>
</evidence>
<feature type="compositionally biased region" description="Low complexity" evidence="5">
    <location>
        <begin position="676"/>
        <end position="691"/>
    </location>
</feature>
<dbReference type="Gene3D" id="3.30.40.10">
    <property type="entry name" value="Zinc/RING finger domain, C3HC4 (zinc finger)"/>
    <property type="match status" value="1"/>
</dbReference>
<feature type="compositionally biased region" description="Basic and acidic residues" evidence="5">
    <location>
        <begin position="1058"/>
        <end position="1072"/>
    </location>
</feature>
<dbReference type="RefSeq" id="XP_002483787.1">
    <property type="nucleotide sequence ID" value="XM_002483742.1"/>
</dbReference>
<feature type="compositionally biased region" description="Low complexity" evidence="5">
    <location>
        <begin position="217"/>
        <end position="244"/>
    </location>
</feature>
<name>B8MEC6_TALSN</name>
<dbReference type="GO" id="GO:0008270">
    <property type="term" value="F:zinc ion binding"/>
    <property type="evidence" value="ECO:0007669"/>
    <property type="project" value="UniProtKB-KW"/>
</dbReference>
<evidence type="ECO:0000313" key="8">
    <source>
        <dbReference type="Proteomes" id="UP000001745"/>
    </source>
</evidence>
<feature type="compositionally biased region" description="Polar residues" evidence="5">
    <location>
        <begin position="1073"/>
        <end position="1082"/>
    </location>
</feature>
<evidence type="ECO:0000256" key="3">
    <source>
        <dbReference type="ARBA" id="ARBA00022833"/>
    </source>
</evidence>
<feature type="region of interest" description="Disordered" evidence="5">
    <location>
        <begin position="487"/>
        <end position="574"/>
    </location>
</feature>
<dbReference type="InterPro" id="IPR004181">
    <property type="entry name" value="Znf_MIZ"/>
</dbReference>
<feature type="compositionally biased region" description="Polar residues" evidence="5">
    <location>
        <begin position="505"/>
        <end position="532"/>
    </location>
</feature>
<dbReference type="GO" id="GO:0061665">
    <property type="term" value="F:SUMO ligase activity"/>
    <property type="evidence" value="ECO:0007669"/>
    <property type="project" value="TreeGrafter"/>
</dbReference>
<dbReference type="PROSITE" id="PS51044">
    <property type="entry name" value="ZF_SP_RING"/>
    <property type="match status" value="1"/>
</dbReference>
<feature type="region of interest" description="Disordered" evidence="5">
    <location>
        <begin position="28"/>
        <end position="125"/>
    </location>
</feature>
<dbReference type="InterPro" id="IPR013083">
    <property type="entry name" value="Znf_RING/FYVE/PHD"/>
</dbReference>
<dbReference type="Pfam" id="PF02891">
    <property type="entry name" value="zf-MIZ"/>
    <property type="match status" value="1"/>
</dbReference>
<keyword evidence="3" id="KW-0862">Zinc</keyword>
<dbReference type="GeneID" id="8106405"/>
<dbReference type="eggNOG" id="KOG2169">
    <property type="taxonomic scope" value="Eukaryota"/>
</dbReference>
<dbReference type="GO" id="GO:0000785">
    <property type="term" value="C:chromatin"/>
    <property type="evidence" value="ECO:0007669"/>
    <property type="project" value="TreeGrafter"/>
</dbReference>
<evidence type="ECO:0000259" key="6">
    <source>
        <dbReference type="PROSITE" id="PS51044"/>
    </source>
</evidence>
<evidence type="ECO:0000313" key="7">
    <source>
        <dbReference type="EMBL" id="EED16553.1"/>
    </source>
</evidence>
<feature type="compositionally biased region" description="Low complexity" evidence="5">
    <location>
        <begin position="490"/>
        <end position="503"/>
    </location>
</feature>
<evidence type="ECO:0000256" key="2">
    <source>
        <dbReference type="ARBA" id="ARBA00022771"/>
    </source>
</evidence>
<dbReference type="HOGENOM" id="CLU_008180_0_0_1"/>
<feature type="region of interest" description="Disordered" evidence="5">
    <location>
        <begin position="164"/>
        <end position="252"/>
    </location>
</feature>
<feature type="compositionally biased region" description="Pro residues" evidence="5">
    <location>
        <begin position="692"/>
        <end position="705"/>
    </location>
</feature>
<keyword evidence="2 4" id="KW-0863">Zinc-finger</keyword>
<dbReference type="OrthoDB" id="27975at2759"/>
<dbReference type="VEuPathDB" id="FungiDB:TSTA_016320"/>
<dbReference type="PANTHER" id="PTHR10782">
    <property type="entry name" value="ZINC FINGER MIZ DOMAIN-CONTAINING PROTEIN"/>
    <property type="match status" value="1"/>
</dbReference>
<reference evidence="8" key="1">
    <citation type="journal article" date="2015" name="Genome Announc.">
        <title>Genome sequence of the AIDS-associated pathogen Penicillium marneffei (ATCC18224) and its near taxonomic relative Talaromyces stipitatus (ATCC10500).</title>
        <authorList>
            <person name="Nierman W.C."/>
            <person name="Fedorova-Abrams N.D."/>
            <person name="Andrianopoulos A."/>
        </authorList>
    </citation>
    <scope>NUCLEOTIDE SEQUENCE [LARGE SCALE GENOMIC DNA]</scope>
    <source>
        <strain evidence="8">ATCC 10500 / CBS 375.48 / QM 6759 / NRRL 1006</strain>
    </source>
</reference>
<dbReference type="PhylomeDB" id="B8MEC6"/>
<feature type="compositionally biased region" description="Pro residues" evidence="5">
    <location>
        <begin position="533"/>
        <end position="549"/>
    </location>
</feature>
<dbReference type="GO" id="GO:0016925">
    <property type="term" value="P:protein sumoylation"/>
    <property type="evidence" value="ECO:0007669"/>
    <property type="project" value="TreeGrafter"/>
</dbReference>
<evidence type="ECO:0000256" key="5">
    <source>
        <dbReference type="SAM" id="MobiDB-lite"/>
    </source>
</evidence>
<feature type="region of interest" description="Disordered" evidence="5">
    <location>
        <begin position="1043"/>
        <end position="1082"/>
    </location>
</feature>
<dbReference type="InParanoid" id="B8MEC6"/>
<keyword evidence="8" id="KW-1185">Reference proteome</keyword>
<accession>B8MEC6</accession>
<feature type="compositionally biased region" description="Low complexity" evidence="5">
    <location>
        <begin position="68"/>
        <end position="80"/>
    </location>
</feature>
<dbReference type="EMBL" id="EQ962656">
    <property type="protein sequence ID" value="EED16553.1"/>
    <property type="molecule type" value="Genomic_DNA"/>
</dbReference>
<dbReference type="STRING" id="441959.B8MEC6"/>
<feature type="region of interest" description="Disordered" evidence="5">
    <location>
        <begin position="668"/>
        <end position="705"/>
    </location>
</feature>
<dbReference type="PANTHER" id="PTHR10782:SF4">
    <property type="entry name" value="TONALLI, ISOFORM E"/>
    <property type="match status" value="1"/>
</dbReference>
<protein>
    <submittedName>
        <fullName evidence="7">MIZ zinc finger domain protein</fullName>
    </submittedName>
</protein>
<feature type="compositionally biased region" description="Polar residues" evidence="5">
    <location>
        <begin position="57"/>
        <end position="67"/>
    </location>
</feature>
<organism evidence="7 8">
    <name type="scientific">Talaromyces stipitatus (strain ATCC 10500 / CBS 375.48 / QM 6759 / NRRL 1006)</name>
    <name type="common">Penicillium stipitatum</name>
    <dbReference type="NCBI Taxonomy" id="441959"/>
    <lineage>
        <taxon>Eukaryota</taxon>
        <taxon>Fungi</taxon>
        <taxon>Dikarya</taxon>
        <taxon>Ascomycota</taxon>
        <taxon>Pezizomycotina</taxon>
        <taxon>Eurotiomycetes</taxon>
        <taxon>Eurotiomycetidae</taxon>
        <taxon>Eurotiales</taxon>
        <taxon>Trichocomaceae</taxon>
        <taxon>Talaromyces</taxon>
        <taxon>Talaromyces sect. Talaromyces</taxon>
    </lineage>
</organism>
<feature type="compositionally biased region" description="Polar residues" evidence="5">
    <location>
        <begin position="94"/>
        <end position="108"/>
    </location>
</feature>
<proteinExistence type="predicted"/>
<keyword evidence="1" id="KW-0479">Metal-binding</keyword>
<dbReference type="Proteomes" id="UP000001745">
    <property type="component" value="Unassembled WGS sequence"/>
</dbReference>
<gene>
    <name evidence="7" type="ORF">TSTA_016320</name>
</gene>